<name>A0ABP1QEE7_9HEXA</name>
<evidence type="ECO:0000313" key="3">
    <source>
        <dbReference type="Proteomes" id="UP001642540"/>
    </source>
</evidence>
<sequence>MVPIEKHKARRRVRVIAQIFCGIHVVKGGIAVLLFFFSLWVAIGNNGVDKWNFSMARAPCDKAKPIYSLLPNMATLTAKEKSCLATESFMLSIAGVWFAIIQVSIARIYLKSTSQDMKGTVVFQLMDIHKYIQFGYVVSLVFILGIFYYFDGFVTPPNVLACDLGLGFILVQFMSKFLHEFIKEERMNIMLAERTQSQKEVQRCFDFPADINSTEFSLDNYPREDPADGRQIFYKLSGTIDFEKNGTCRRIEEARILSRSGVLKDYKVGSQNSETISDYHKYGEYITNDGRYFDGLVYHNVANYCVKRFGYYADAKTNVFTDIRICKETTTLDEYDRQAYCVKKCCDPNFIIDYSTRNCRPLKPNEPGWTPKVCDNADCQYENDFCRHGYGPYRPGSGKVCDPTVVRYSSKVKLEKANSQLHLMYKTSNDKWSTYEHPYCMDGFVGHRNLTFKNTPLDQVVVRCFDFPDNINSTDFSLDNYPREDPADGRQIHYTLSGSIDFEKNGTCKRIKLGRLLFHNGQFQDIKVGSVISELNENHNYGAYITRDGRYFDGLFYHKLANYCVFRFGFGLYPKTNTSWFTDIRICTETTILDEYDRRAYCVKKCCAPNFIIDYATGNCRPLKPNEPGWTPKICDNSDCQYVNDFCRHGYGLYTPAFGKDCAAVRYSSNVKLEKANSQLQLMYKASNGKWSRYEHEYCMDGTVDRRNLTFKNTPVDQAVVVCKKDAEGIDFYNSAYQLKFSLPYVLISVLVACFVVKNA</sequence>
<accession>A0ABP1QEE7</accession>
<proteinExistence type="predicted"/>
<feature type="transmembrane region" description="Helical" evidence="1">
    <location>
        <begin position="131"/>
        <end position="150"/>
    </location>
</feature>
<feature type="transmembrane region" description="Helical" evidence="1">
    <location>
        <begin position="21"/>
        <end position="43"/>
    </location>
</feature>
<organism evidence="2 3">
    <name type="scientific">Orchesella dallaii</name>
    <dbReference type="NCBI Taxonomy" id="48710"/>
    <lineage>
        <taxon>Eukaryota</taxon>
        <taxon>Metazoa</taxon>
        <taxon>Ecdysozoa</taxon>
        <taxon>Arthropoda</taxon>
        <taxon>Hexapoda</taxon>
        <taxon>Collembola</taxon>
        <taxon>Entomobryomorpha</taxon>
        <taxon>Entomobryoidea</taxon>
        <taxon>Orchesellidae</taxon>
        <taxon>Orchesellinae</taxon>
        <taxon>Orchesella</taxon>
    </lineage>
</organism>
<keyword evidence="1" id="KW-1133">Transmembrane helix</keyword>
<gene>
    <name evidence="2" type="ORF">ODALV1_LOCUS9750</name>
</gene>
<dbReference type="Proteomes" id="UP001642540">
    <property type="component" value="Unassembled WGS sequence"/>
</dbReference>
<feature type="transmembrane region" description="Helical" evidence="1">
    <location>
        <begin position="89"/>
        <end position="110"/>
    </location>
</feature>
<reference evidence="2 3" key="1">
    <citation type="submission" date="2024-08" db="EMBL/GenBank/DDBJ databases">
        <authorList>
            <person name="Cucini C."/>
            <person name="Frati F."/>
        </authorList>
    </citation>
    <scope>NUCLEOTIDE SEQUENCE [LARGE SCALE GENOMIC DNA]</scope>
</reference>
<comment type="caution">
    <text evidence="2">The sequence shown here is derived from an EMBL/GenBank/DDBJ whole genome shotgun (WGS) entry which is preliminary data.</text>
</comment>
<dbReference type="EMBL" id="CAXLJM020000030">
    <property type="protein sequence ID" value="CAL8097813.1"/>
    <property type="molecule type" value="Genomic_DNA"/>
</dbReference>
<keyword evidence="1" id="KW-0472">Membrane</keyword>
<keyword evidence="1" id="KW-0812">Transmembrane</keyword>
<protein>
    <submittedName>
        <fullName evidence="2">Uncharacterized protein</fullName>
    </submittedName>
</protein>
<evidence type="ECO:0000256" key="1">
    <source>
        <dbReference type="SAM" id="Phobius"/>
    </source>
</evidence>
<keyword evidence="3" id="KW-1185">Reference proteome</keyword>
<evidence type="ECO:0000313" key="2">
    <source>
        <dbReference type="EMBL" id="CAL8097813.1"/>
    </source>
</evidence>